<dbReference type="InterPro" id="IPR017871">
    <property type="entry name" value="ABC_transporter-like_CS"/>
</dbReference>
<reference evidence="10" key="2">
    <citation type="submission" date="2021-09" db="EMBL/GenBank/DDBJ databases">
        <authorList>
            <person name="Gilroy R."/>
        </authorList>
    </citation>
    <scope>NUCLEOTIDE SEQUENCE</scope>
    <source>
        <strain evidence="10">ChiGjej3B3-7470</strain>
    </source>
</reference>
<dbReference type="InterPro" id="IPR051921">
    <property type="entry name" value="ABC_osmolyte_uptake_ATP-bind"/>
</dbReference>
<dbReference type="PANTHER" id="PTHR43869">
    <property type="entry name" value="GLYCINE BETAINE/PROLINE BETAINE TRANSPORT SYSTEM ATP-BINDING PROTEIN PROV"/>
    <property type="match status" value="1"/>
</dbReference>
<dbReference type="PROSITE" id="PS50893">
    <property type="entry name" value="ABC_TRANSPORTER_2"/>
    <property type="match status" value="1"/>
</dbReference>
<dbReference type="GO" id="GO:0031460">
    <property type="term" value="P:glycine betaine transport"/>
    <property type="evidence" value="ECO:0007669"/>
    <property type="project" value="InterPro"/>
</dbReference>
<dbReference type="InterPro" id="IPR003439">
    <property type="entry name" value="ABC_transporter-like_ATP-bd"/>
</dbReference>
<dbReference type="SUPFAM" id="SSF52540">
    <property type="entry name" value="P-loop containing nucleoside triphosphate hydrolases"/>
    <property type="match status" value="1"/>
</dbReference>
<dbReference type="InterPro" id="IPR005892">
    <property type="entry name" value="Gly-betaine_transp_ATP-bd"/>
</dbReference>
<dbReference type="AlphaFoldDB" id="A0A921JR92"/>
<dbReference type="SUPFAM" id="SSF54631">
    <property type="entry name" value="CBS-domain pair"/>
    <property type="match status" value="1"/>
</dbReference>
<protein>
    <submittedName>
        <fullName evidence="10">Glycine betaine/L-proline ABC transporter ATP-binding protein</fullName>
    </submittedName>
</protein>
<gene>
    <name evidence="10" type="ORF">K8V15_08245</name>
</gene>
<dbReference type="Proteomes" id="UP000712713">
    <property type="component" value="Unassembled WGS sequence"/>
</dbReference>
<dbReference type="PROSITE" id="PS51371">
    <property type="entry name" value="CBS"/>
    <property type="match status" value="1"/>
</dbReference>
<dbReference type="Pfam" id="PF00005">
    <property type="entry name" value="ABC_tran"/>
    <property type="match status" value="1"/>
</dbReference>
<dbReference type="NCBIfam" id="TIGR01186">
    <property type="entry name" value="proV"/>
    <property type="match status" value="1"/>
</dbReference>
<evidence type="ECO:0000259" key="8">
    <source>
        <dbReference type="PROSITE" id="PS50893"/>
    </source>
</evidence>
<comment type="similarity">
    <text evidence="1">Belongs to the ABC transporter superfamily.</text>
</comment>
<keyword evidence="6 7" id="KW-0129">CBS domain</keyword>
<dbReference type="GO" id="GO:0006865">
    <property type="term" value="P:amino acid transport"/>
    <property type="evidence" value="ECO:0007669"/>
    <property type="project" value="UniProtKB-KW"/>
</dbReference>
<feature type="domain" description="CBS" evidence="9">
    <location>
        <begin position="339"/>
        <end position="396"/>
    </location>
</feature>
<dbReference type="InterPro" id="IPR027417">
    <property type="entry name" value="P-loop_NTPase"/>
</dbReference>
<evidence type="ECO:0000256" key="1">
    <source>
        <dbReference type="ARBA" id="ARBA00005417"/>
    </source>
</evidence>
<dbReference type="GO" id="GO:0005524">
    <property type="term" value="F:ATP binding"/>
    <property type="evidence" value="ECO:0007669"/>
    <property type="project" value="UniProtKB-KW"/>
</dbReference>
<dbReference type="Pfam" id="PF00571">
    <property type="entry name" value="CBS"/>
    <property type="match status" value="1"/>
</dbReference>
<dbReference type="InterPro" id="IPR003593">
    <property type="entry name" value="AAA+_ATPase"/>
</dbReference>
<feature type="domain" description="ABC transporter" evidence="8">
    <location>
        <begin position="4"/>
        <end position="263"/>
    </location>
</feature>
<keyword evidence="2" id="KW-0813">Transport</keyword>
<evidence type="ECO:0000259" key="9">
    <source>
        <dbReference type="PROSITE" id="PS51371"/>
    </source>
</evidence>
<dbReference type="Gene3D" id="3.10.580.10">
    <property type="entry name" value="CBS-domain"/>
    <property type="match status" value="1"/>
</dbReference>
<dbReference type="GO" id="GO:0016020">
    <property type="term" value="C:membrane"/>
    <property type="evidence" value="ECO:0007669"/>
    <property type="project" value="InterPro"/>
</dbReference>
<accession>A0A921JR92</accession>
<dbReference type="PROSITE" id="PS00211">
    <property type="entry name" value="ABC_TRANSPORTER_1"/>
    <property type="match status" value="1"/>
</dbReference>
<dbReference type="SMART" id="SM00382">
    <property type="entry name" value="AAA"/>
    <property type="match status" value="1"/>
</dbReference>
<evidence type="ECO:0000256" key="4">
    <source>
        <dbReference type="ARBA" id="ARBA00022840"/>
    </source>
</evidence>
<keyword evidence="3" id="KW-0547">Nucleotide-binding</keyword>
<name>A0A921JR92_9ACTN</name>
<evidence type="ECO:0000256" key="7">
    <source>
        <dbReference type="PROSITE-ProRule" id="PRU00703"/>
    </source>
</evidence>
<dbReference type="InterPro" id="IPR046342">
    <property type="entry name" value="CBS_dom_sf"/>
</dbReference>
<proteinExistence type="inferred from homology"/>
<dbReference type="Gene3D" id="3.40.50.300">
    <property type="entry name" value="P-loop containing nucleotide triphosphate hydrolases"/>
    <property type="match status" value="1"/>
</dbReference>
<keyword evidence="5" id="KW-0029">Amino-acid transport</keyword>
<evidence type="ECO:0000313" key="10">
    <source>
        <dbReference type="EMBL" id="HJE51951.1"/>
    </source>
</evidence>
<comment type="caution">
    <text evidence="10">The sequence shown here is derived from an EMBL/GenBank/DDBJ whole genome shotgun (WGS) entry which is preliminary data.</text>
</comment>
<dbReference type="CDD" id="cd03294">
    <property type="entry name" value="ABC_Pro_Gly_Betaine"/>
    <property type="match status" value="1"/>
</dbReference>
<reference evidence="10" key="1">
    <citation type="journal article" date="2021" name="PeerJ">
        <title>Extensive microbial diversity within the chicken gut microbiome revealed by metagenomics and culture.</title>
        <authorList>
            <person name="Gilroy R."/>
            <person name="Ravi A."/>
            <person name="Getino M."/>
            <person name="Pursley I."/>
            <person name="Horton D.L."/>
            <person name="Alikhan N.F."/>
            <person name="Baker D."/>
            <person name="Gharbi K."/>
            <person name="Hall N."/>
            <person name="Watson M."/>
            <person name="Adriaenssens E.M."/>
            <person name="Foster-Nyarko E."/>
            <person name="Jarju S."/>
            <person name="Secka A."/>
            <person name="Antonio M."/>
            <person name="Oren A."/>
            <person name="Chaudhuri R.R."/>
            <person name="La Ragione R."/>
            <person name="Hildebrand F."/>
            <person name="Pallen M.J."/>
        </authorList>
    </citation>
    <scope>NUCLEOTIDE SEQUENCE</scope>
    <source>
        <strain evidence="10">ChiGjej3B3-7470</strain>
    </source>
</reference>
<dbReference type="EMBL" id="DYZF01000206">
    <property type="protein sequence ID" value="HJE51951.1"/>
    <property type="molecule type" value="Genomic_DNA"/>
</dbReference>
<organism evidence="10 11">
    <name type="scientific">Tessaracoccus flavescens</name>
    <dbReference type="NCBI Taxonomy" id="399497"/>
    <lineage>
        <taxon>Bacteria</taxon>
        <taxon>Bacillati</taxon>
        <taxon>Actinomycetota</taxon>
        <taxon>Actinomycetes</taxon>
        <taxon>Propionibacteriales</taxon>
        <taxon>Propionibacteriaceae</taxon>
        <taxon>Tessaracoccus</taxon>
    </lineage>
</organism>
<evidence type="ECO:0000256" key="6">
    <source>
        <dbReference type="ARBA" id="ARBA00023122"/>
    </source>
</evidence>
<evidence type="ECO:0000256" key="5">
    <source>
        <dbReference type="ARBA" id="ARBA00022970"/>
    </source>
</evidence>
<dbReference type="FunFam" id="3.40.50.300:FF:000201">
    <property type="entry name" value="Glycine betaine/L-proline ABC transporter ATP-binding protein"/>
    <property type="match status" value="1"/>
</dbReference>
<sequence>MSAIQASHVYKVFGRRPEAGVQQLERGASRAELRDRGLTAAVIDASFDVEPGEIFVVMGLSGSGKSTLIRMVNGLLPMTAGEMTIHGHELSGLSASELRRVRRENVSMVFQHFALLPHRTVGENVAYGLEIQGMNRSDREAKAAEALAMVDLDGWGGYKPGELSGGMQQRVGLARALASGTDILLMDEAFSALDPLIRRGMQDQLIDLQSKLDKTILFITHDLNEAMRLGDRIAMMRDGRIEQIGTAEDILNDPASNYVARFVADVDRTRVLTAGSIAEPPYAVLGAEQGPQAAHKLLREHQPSWLLVVGRDRTPKGFVWEDDVAQAVRSGQRELPYSAVHEMHTVAEDTPINELFELSAQHLAPLVVVDGQGRVSGVVPRVTLLAAAAQANGVDVPDETAIEEDQQQMEAETA</sequence>
<dbReference type="PANTHER" id="PTHR43869:SF1">
    <property type="entry name" value="GLYCINE BETAINE_PROLINE BETAINE TRANSPORT SYSTEM ATP-BINDING PROTEIN PROV"/>
    <property type="match status" value="1"/>
</dbReference>
<dbReference type="GO" id="GO:0016887">
    <property type="term" value="F:ATP hydrolysis activity"/>
    <property type="evidence" value="ECO:0007669"/>
    <property type="project" value="InterPro"/>
</dbReference>
<dbReference type="GO" id="GO:0006970">
    <property type="term" value="P:response to osmotic stress"/>
    <property type="evidence" value="ECO:0007669"/>
    <property type="project" value="UniProtKB-ARBA"/>
</dbReference>
<evidence type="ECO:0000256" key="3">
    <source>
        <dbReference type="ARBA" id="ARBA00022741"/>
    </source>
</evidence>
<dbReference type="InterPro" id="IPR000644">
    <property type="entry name" value="CBS_dom"/>
</dbReference>
<evidence type="ECO:0000313" key="11">
    <source>
        <dbReference type="Proteomes" id="UP000712713"/>
    </source>
</evidence>
<evidence type="ECO:0000256" key="2">
    <source>
        <dbReference type="ARBA" id="ARBA00022448"/>
    </source>
</evidence>
<keyword evidence="4 10" id="KW-0067">ATP-binding</keyword>